<dbReference type="STRING" id="134849.SAMN05443668_115129"/>
<evidence type="ECO:0000313" key="2">
    <source>
        <dbReference type="Proteomes" id="UP000184440"/>
    </source>
</evidence>
<dbReference type="SUPFAM" id="SSF52540">
    <property type="entry name" value="P-loop containing nucleoside triphosphate hydrolases"/>
    <property type="match status" value="1"/>
</dbReference>
<dbReference type="Gene3D" id="3.40.50.300">
    <property type="entry name" value="P-loop containing nucleotide triphosphate hydrolases"/>
    <property type="match status" value="1"/>
</dbReference>
<evidence type="ECO:0000313" key="1">
    <source>
        <dbReference type="EMBL" id="SHN46440.1"/>
    </source>
</evidence>
<dbReference type="InterPro" id="IPR017101">
    <property type="entry name" value="P-loop_ATP/GTP-bd_All4644_prd"/>
</dbReference>
<accession>A0A1M7RJX1</accession>
<dbReference type="InterPro" id="IPR027417">
    <property type="entry name" value="P-loop_NTPase"/>
</dbReference>
<dbReference type="EMBL" id="FRCS01000015">
    <property type="protein sequence ID" value="SHN46440.1"/>
    <property type="molecule type" value="Genomic_DNA"/>
</dbReference>
<protein>
    <submittedName>
        <fullName evidence="1">AAA domain-containing protein</fullName>
    </submittedName>
</protein>
<dbReference type="PIRSF" id="PIRSF037081">
    <property type="entry name" value="P-loop_All4644_prd"/>
    <property type="match status" value="1"/>
</dbReference>
<organism evidence="1 2">
    <name type="scientific">Cryptosporangium aurantiacum</name>
    <dbReference type="NCBI Taxonomy" id="134849"/>
    <lineage>
        <taxon>Bacteria</taxon>
        <taxon>Bacillati</taxon>
        <taxon>Actinomycetota</taxon>
        <taxon>Actinomycetes</taxon>
        <taxon>Cryptosporangiales</taxon>
        <taxon>Cryptosporangiaceae</taxon>
        <taxon>Cryptosporangium</taxon>
    </lineage>
</organism>
<reference evidence="1 2" key="1">
    <citation type="submission" date="2016-11" db="EMBL/GenBank/DDBJ databases">
        <authorList>
            <person name="Jaros S."/>
            <person name="Januszkiewicz K."/>
            <person name="Wedrychowicz H."/>
        </authorList>
    </citation>
    <scope>NUCLEOTIDE SEQUENCE [LARGE SCALE GENOMIC DNA]</scope>
    <source>
        <strain evidence="1 2">DSM 46144</strain>
    </source>
</reference>
<dbReference type="Pfam" id="PF13671">
    <property type="entry name" value="AAA_33"/>
    <property type="match status" value="1"/>
</dbReference>
<name>A0A1M7RJX1_9ACTN</name>
<keyword evidence="2" id="KW-1185">Reference proteome</keyword>
<dbReference type="RefSeq" id="WP_073263411.1">
    <property type="nucleotide sequence ID" value="NZ_FRCS01000015.1"/>
</dbReference>
<dbReference type="AlphaFoldDB" id="A0A1M7RJX1"/>
<dbReference type="Proteomes" id="UP000184440">
    <property type="component" value="Unassembled WGS sequence"/>
</dbReference>
<gene>
    <name evidence="1" type="ORF">SAMN05443668_115129</name>
</gene>
<dbReference type="OrthoDB" id="7592866at2"/>
<proteinExistence type="predicted"/>
<sequence length="141" mass="15383">MTALHLTVGPPGSGKSTWARAWVDQARATGAPAARINRDDLRVMMYGRLTGVPEDHVTAVVHAAVRALLALGVDVVCDNTNLRRQHRQALAEIGQSVDAQVVEHREFLDVPLTDCVRRDLARGVSRVGIAEITRLMNEAEL</sequence>